<evidence type="ECO:0000259" key="3">
    <source>
        <dbReference type="Pfam" id="PF03358"/>
    </source>
</evidence>
<gene>
    <name evidence="4" type="ORF">IAB59_03335</name>
</gene>
<organism evidence="4 5">
    <name type="scientific">Candidatus Onthousia faecipullorum</name>
    <dbReference type="NCBI Taxonomy" id="2840887"/>
    <lineage>
        <taxon>Bacteria</taxon>
        <taxon>Bacillati</taxon>
        <taxon>Bacillota</taxon>
        <taxon>Bacilli</taxon>
        <taxon>Candidatus Onthousia</taxon>
    </lineage>
</organism>
<dbReference type="SUPFAM" id="SSF52218">
    <property type="entry name" value="Flavoproteins"/>
    <property type="match status" value="1"/>
</dbReference>
<name>A0A9D1KBS7_9FIRM</name>
<keyword evidence="2" id="KW-0288">FMN</keyword>
<evidence type="ECO:0000256" key="1">
    <source>
        <dbReference type="ARBA" id="ARBA00022630"/>
    </source>
</evidence>
<protein>
    <submittedName>
        <fullName evidence="4">NAD(P)H-dependent oxidoreductase</fullName>
    </submittedName>
</protein>
<dbReference type="Gene3D" id="3.40.50.360">
    <property type="match status" value="1"/>
</dbReference>
<dbReference type="EMBL" id="DVKQ01000044">
    <property type="protein sequence ID" value="HIT37496.1"/>
    <property type="molecule type" value="Genomic_DNA"/>
</dbReference>
<dbReference type="Pfam" id="PF03358">
    <property type="entry name" value="FMN_red"/>
    <property type="match status" value="1"/>
</dbReference>
<evidence type="ECO:0000256" key="2">
    <source>
        <dbReference type="ARBA" id="ARBA00022643"/>
    </source>
</evidence>
<proteinExistence type="predicted"/>
<comment type="caution">
    <text evidence="4">The sequence shown here is derived from an EMBL/GenBank/DDBJ whole genome shotgun (WGS) entry which is preliminary data.</text>
</comment>
<dbReference type="InterPro" id="IPR029039">
    <property type="entry name" value="Flavoprotein-like_sf"/>
</dbReference>
<dbReference type="GO" id="GO:0016491">
    <property type="term" value="F:oxidoreductase activity"/>
    <property type="evidence" value="ECO:0007669"/>
    <property type="project" value="InterPro"/>
</dbReference>
<dbReference type="AlphaFoldDB" id="A0A9D1KBS7"/>
<sequence length="154" mass="17736">MMKILFMNSSPNREGNTYRIGEELLKDKEHDVLQMADYRISQYGQVFDDDEIKDVLKKIDECDVLVIGSPVYWYTVSGMLKTFIDRLYMLPEAETLRGKKLYLFAQGSAPNQDTVKSIEFLSNRLSYLMGMELKGVVTDSLDGKEILSKMKIEN</sequence>
<reference evidence="4" key="1">
    <citation type="submission" date="2020-10" db="EMBL/GenBank/DDBJ databases">
        <authorList>
            <person name="Gilroy R."/>
        </authorList>
    </citation>
    <scope>NUCLEOTIDE SEQUENCE</scope>
    <source>
        <strain evidence="4">CHK195-26880</strain>
    </source>
</reference>
<evidence type="ECO:0000313" key="5">
    <source>
        <dbReference type="Proteomes" id="UP000886833"/>
    </source>
</evidence>
<dbReference type="InterPro" id="IPR005025">
    <property type="entry name" value="FMN_Rdtase-like_dom"/>
</dbReference>
<dbReference type="PANTHER" id="PTHR43278:SF4">
    <property type="entry name" value="NAD(P)H-DEPENDENT FMN-CONTAINING OXIDOREDUCTASE YWQN-RELATED"/>
    <property type="match status" value="1"/>
</dbReference>
<accession>A0A9D1KBS7</accession>
<dbReference type="PANTHER" id="PTHR43278">
    <property type="entry name" value="NAD(P)H-DEPENDENT FMN-CONTAINING OXIDOREDUCTASE YWQN-RELATED"/>
    <property type="match status" value="1"/>
</dbReference>
<feature type="domain" description="NADPH-dependent FMN reductase-like" evidence="3">
    <location>
        <begin position="2"/>
        <end position="109"/>
    </location>
</feature>
<dbReference type="InterPro" id="IPR051796">
    <property type="entry name" value="ISF_SsuE-like"/>
</dbReference>
<dbReference type="Proteomes" id="UP000886833">
    <property type="component" value="Unassembled WGS sequence"/>
</dbReference>
<reference evidence="4" key="2">
    <citation type="journal article" date="2021" name="PeerJ">
        <title>Extensive microbial diversity within the chicken gut microbiome revealed by metagenomics and culture.</title>
        <authorList>
            <person name="Gilroy R."/>
            <person name="Ravi A."/>
            <person name="Getino M."/>
            <person name="Pursley I."/>
            <person name="Horton D.L."/>
            <person name="Alikhan N.F."/>
            <person name="Baker D."/>
            <person name="Gharbi K."/>
            <person name="Hall N."/>
            <person name="Watson M."/>
            <person name="Adriaenssens E.M."/>
            <person name="Foster-Nyarko E."/>
            <person name="Jarju S."/>
            <person name="Secka A."/>
            <person name="Antonio M."/>
            <person name="Oren A."/>
            <person name="Chaudhuri R.R."/>
            <person name="La Ragione R."/>
            <person name="Hildebrand F."/>
            <person name="Pallen M.J."/>
        </authorList>
    </citation>
    <scope>NUCLEOTIDE SEQUENCE</scope>
    <source>
        <strain evidence="4">CHK195-26880</strain>
    </source>
</reference>
<keyword evidence="1" id="KW-0285">Flavoprotein</keyword>
<evidence type="ECO:0000313" key="4">
    <source>
        <dbReference type="EMBL" id="HIT37496.1"/>
    </source>
</evidence>